<organism evidence="1 2">
    <name type="scientific">Hypsibius exemplaris</name>
    <name type="common">Freshwater tardigrade</name>
    <dbReference type="NCBI Taxonomy" id="2072580"/>
    <lineage>
        <taxon>Eukaryota</taxon>
        <taxon>Metazoa</taxon>
        <taxon>Ecdysozoa</taxon>
        <taxon>Tardigrada</taxon>
        <taxon>Eutardigrada</taxon>
        <taxon>Parachela</taxon>
        <taxon>Hypsibioidea</taxon>
        <taxon>Hypsibiidae</taxon>
        <taxon>Hypsibius</taxon>
    </lineage>
</organism>
<sequence length="131" mass="14130">MAGLAIVYWHLDAGPKVAAISIDKQKSDSGPIAEKGLCEGFFDKNFYSCVVVQIDKDRDAKELEKQILTAAGKRTCTALAKNYLADIEAAAMAKTNTRTDELQIPQPAVRVTAADSVDTATSTTARHKSTR</sequence>
<proteinExistence type="predicted"/>
<protein>
    <submittedName>
        <fullName evidence="1">Uncharacterized protein</fullName>
    </submittedName>
</protein>
<dbReference type="AlphaFoldDB" id="A0A1W0X356"/>
<gene>
    <name evidence="1" type="ORF">BV898_04148</name>
</gene>
<reference evidence="2" key="1">
    <citation type="submission" date="2017-01" db="EMBL/GenBank/DDBJ databases">
        <title>Comparative genomics of anhydrobiosis in the tardigrade Hypsibius dujardini.</title>
        <authorList>
            <person name="Yoshida Y."/>
            <person name="Koutsovoulos G."/>
            <person name="Laetsch D."/>
            <person name="Stevens L."/>
            <person name="Kumar S."/>
            <person name="Horikawa D."/>
            <person name="Ishino K."/>
            <person name="Komine S."/>
            <person name="Tomita M."/>
            <person name="Blaxter M."/>
            <person name="Arakawa K."/>
        </authorList>
    </citation>
    <scope>NUCLEOTIDE SEQUENCE [LARGE SCALE GENOMIC DNA]</scope>
    <source>
        <strain evidence="2">Z151</strain>
    </source>
</reference>
<dbReference type="Proteomes" id="UP000192578">
    <property type="component" value="Unassembled WGS sequence"/>
</dbReference>
<comment type="caution">
    <text evidence="1">The sequence shown here is derived from an EMBL/GenBank/DDBJ whole genome shotgun (WGS) entry which is preliminary data.</text>
</comment>
<evidence type="ECO:0000313" key="2">
    <source>
        <dbReference type="Proteomes" id="UP000192578"/>
    </source>
</evidence>
<accession>A0A1W0X356</accession>
<keyword evidence="2" id="KW-1185">Reference proteome</keyword>
<evidence type="ECO:0000313" key="1">
    <source>
        <dbReference type="EMBL" id="OQV21935.1"/>
    </source>
</evidence>
<name>A0A1W0X356_HYPEX</name>
<dbReference type="EMBL" id="MTYJ01000020">
    <property type="protein sequence ID" value="OQV21935.1"/>
    <property type="molecule type" value="Genomic_DNA"/>
</dbReference>